<organism evidence="1 2">
    <name type="scientific">Butyribacter intestini</name>
    <dbReference type="NCBI Taxonomy" id="1703332"/>
    <lineage>
        <taxon>Bacteria</taxon>
        <taxon>Bacillati</taxon>
        <taxon>Bacillota</taxon>
        <taxon>Clostridia</taxon>
        <taxon>Lachnospirales</taxon>
        <taxon>Lachnospiraceae</taxon>
        <taxon>Butyribacter</taxon>
    </lineage>
</organism>
<dbReference type="PANTHER" id="PTHR30531:SF12">
    <property type="entry name" value="FLAGELLAR BIOSYNTHETIC PROTEIN FLHB"/>
    <property type="match status" value="1"/>
</dbReference>
<gene>
    <name evidence="1" type="ORF">APZ18_06640</name>
</gene>
<dbReference type="InterPro" id="IPR029025">
    <property type="entry name" value="T3SS_substrate_exporter_C"/>
</dbReference>
<dbReference type="PANTHER" id="PTHR30531">
    <property type="entry name" value="FLAGELLAR BIOSYNTHETIC PROTEIN FLHB"/>
    <property type="match status" value="1"/>
</dbReference>
<dbReference type="EMBL" id="LLKB01000001">
    <property type="protein sequence ID" value="KQC86932.1"/>
    <property type="molecule type" value="Genomic_DNA"/>
</dbReference>
<keyword evidence="2" id="KW-1185">Reference proteome</keyword>
<dbReference type="Gene3D" id="3.40.1690.10">
    <property type="entry name" value="secretion proteins EscU"/>
    <property type="match status" value="1"/>
</dbReference>
<reference evidence="1 2" key="1">
    <citation type="submission" date="2015-10" db="EMBL/GenBank/DDBJ databases">
        <title>Butyribacter intestini gen. nov., sp. nov., a butyric acid-producing bacterium of the family Lachnospiraceae isolated from the human faeces.</title>
        <authorList>
            <person name="Zou Y."/>
            <person name="Xue W."/>
            <person name="Luo G."/>
            <person name="Lv M."/>
        </authorList>
    </citation>
    <scope>NUCLEOTIDE SEQUENCE [LARGE SCALE GENOMIC DNA]</scope>
    <source>
        <strain evidence="1 2">TF01-11</strain>
    </source>
</reference>
<proteinExistence type="predicted"/>
<protein>
    <recommendedName>
        <fullName evidence="3">Flagellar biosynthesis protein FlhB</fullName>
    </recommendedName>
</protein>
<comment type="caution">
    <text evidence="1">The sequence shown here is derived from an EMBL/GenBank/DDBJ whole genome shotgun (WGS) entry which is preliminary data.</text>
</comment>
<evidence type="ECO:0000313" key="1">
    <source>
        <dbReference type="EMBL" id="KQC86932.1"/>
    </source>
</evidence>
<evidence type="ECO:0000313" key="2">
    <source>
        <dbReference type="Proteomes" id="UP000050833"/>
    </source>
</evidence>
<evidence type="ECO:0008006" key="3">
    <source>
        <dbReference type="Google" id="ProtNLM"/>
    </source>
</evidence>
<accession>A0AAW3JVY8</accession>
<dbReference type="GO" id="GO:0009306">
    <property type="term" value="P:protein secretion"/>
    <property type="evidence" value="ECO:0007669"/>
    <property type="project" value="InterPro"/>
</dbReference>
<dbReference type="Proteomes" id="UP000050833">
    <property type="component" value="Unassembled WGS sequence"/>
</dbReference>
<dbReference type="AlphaFoldDB" id="A0AAW3JVY8"/>
<dbReference type="GO" id="GO:0005886">
    <property type="term" value="C:plasma membrane"/>
    <property type="evidence" value="ECO:0007669"/>
    <property type="project" value="TreeGrafter"/>
</dbReference>
<sequence length="108" mass="12211">MIYGRDVVGKRRPDKSAVALEYTLHDKAPKVIASGKGYLAEKIIDKANEEDIPVHKDEKLAKSLENIEIGEYIPPELYQVVAEVLVFVDAMDKIKGKVMDKKENNRNE</sequence>
<dbReference type="InterPro" id="IPR006135">
    <property type="entry name" value="T3SS_substrate_exporter"/>
</dbReference>
<dbReference type="SUPFAM" id="SSF160544">
    <property type="entry name" value="EscU C-terminal domain-like"/>
    <property type="match status" value="1"/>
</dbReference>
<name>A0AAW3JVY8_9FIRM</name>
<dbReference type="RefSeq" id="WP_055943105.1">
    <property type="nucleotide sequence ID" value="NZ_DBGBRS010000233.1"/>
</dbReference>
<dbReference type="Pfam" id="PF01312">
    <property type="entry name" value="Bac_export_2"/>
    <property type="match status" value="1"/>
</dbReference>